<accession>A0A5D4RB47</accession>
<dbReference type="NCBIfam" id="TIGR02357">
    <property type="entry name" value="ECF_ThiT_YuaJ"/>
    <property type="match status" value="1"/>
</dbReference>
<evidence type="ECO:0000256" key="1">
    <source>
        <dbReference type="SAM" id="Phobius"/>
    </source>
</evidence>
<organism evidence="2 3">
    <name type="scientific">Bacillus infantis</name>
    <dbReference type="NCBI Taxonomy" id="324767"/>
    <lineage>
        <taxon>Bacteria</taxon>
        <taxon>Bacillati</taxon>
        <taxon>Bacillota</taxon>
        <taxon>Bacilli</taxon>
        <taxon>Bacillales</taxon>
        <taxon>Bacillaceae</taxon>
        <taxon>Bacillus</taxon>
    </lineage>
</organism>
<keyword evidence="1" id="KW-0472">Membrane</keyword>
<feature type="transmembrane region" description="Helical" evidence="1">
    <location>
        <begin position="151"/>
        <end position="177"/>
    </location>
</feature>
<name>A0A5D4RB47_9BACI</name>
<dbReference type="GO" id="GO:0005886">
    <property type="term" value="C:plasma membrane"/>
    <property type="evidence" value="ECO:0007669"/>
    <property type="project" value="InterPro"/>
</dbReference>
<dbReference type="Gene3D" id="1.10.1760.20">
    <property type="match status" value="1"/>
</dbReference>
<dbReference type="EMBL" id="VTER01000006">
    <property type="protein sequence ID" value="TYS47789.1"/>
    <property type="molecule type" value="Genomic_DNA"/>
</dbReference>
<comment type="caution">
    <text evidence="2">The sequence shown here is derived from an EMBL/GenBank/DDBJ whole genome shotgun (WGS) entry which is preliminary data.</text>
</comment>
<dbReference type="GO" id="GO:0015234">
    <property type="term" value="F:thiamine transmembrane transporter activity"/>
    <property type="evidence" value="ECO:0007669"/>
    <property type="project" value="InterPro"/>
</dbReference>
<dbReference type="Proteomes" id="UP000322139">
    <property type="component" value="Unassembled WGS sequence"/>
</dbReference>
<feature type="transmembrane region" description="Helical" evidence="1">
    <location>
        <begin position="55"/>
        <end position="75"/>
    </location>
</feature>
<dbReference type="RefSeq" id="WP_148975117.1">
    <property type="nucleotide sequence ID" value="NZ_JBNIKT010000010.1"/>
</dbReference>
<keyword evidence="1" id="KW-1133">Transmembrane helix</keyword>
<sequence length="200" mass="21746">MKKLGLVALIEASFFAAFAVILDLLPSIKLTPAISISIAMVPIFILSLRWGWKAGFISGFLWGILQIVMGDAWIVTPLQTFIEYFVAFAFIGCAGFLAAAVQKSLAEDKKGKALGWAAAAIFLGSAGRYFWHFLAGMIFFGSYAPEGMSPFVYSLMINGITMLGSAVLCTAVLWLLLYAAPRLLQRKQGYSAAEEHKMAN</sequence>
<feature type="transmembrane region" description="Helical" evidence="1">
    <location>
        <begin position="29"/>
        <end position="48"/>
    </location>
</feature>
<protein>
    <submittedName>
        <fullName evidence="2">Energy-coupled thiamine transporter ThiT</fullName>
    </submittedName>
</protein>
<proteinExistence type="predicted"/>
<keyword evidence="1" id="KW-0812">Transmembrane</keyword>
<dbReference type="AlphaFoldDB" id="A0A5D4RB47"/>
<dbReference type="InterPro" id="IPR012651">
    <property type="entry name" value="Thia_Transptr_ThiT"/>
</dbReference>
<gene>
    <name evidence="2" type="primary">thiT</name>
    <name evidence="2" type="ORF">FZD51_12710</name>
</gene>
<feature type="transmembrane region" description="Helical" evidence="1">
    <location>
        <begin position="81"/>
        <end position="101"/>
    </location>
</feature>
<evidence type="ECO:0000313" key="2">
    <source>
        <dbReference type="EMBL" id="TYS47789.1"/>
    </source>
</evidence>
<feature type="transmembrane region" description="Helical" evidence="1">
    <location>
        <begin position="113"/>
        <end position="131"/>
    </location>
</feature>
<evidence type="ECO:0000313" key="3">
    <source>
        <dbReference type="Proteomes" id="UP000322139"/>
    </source>
</evidence>
<reference evidence="2 3" key="1">
    <citation type="submission" date="2019-08" db="EMBL/GenBank/DDBJ databases">
        <title>Bacillus genomes from the desert of Cuatro Cienegas, Coahuila.</title>
        <authorList>
            <person name="Olmedo-Alvarez G."/>
        </authorList>
    </citation>
    <scope>NUCLEOTIDE SEQUENCE [LARGE SCALE GENOMIC DNA]</scope>
    <source>
        <strain evidence="2 3">CH446_14T</strain>
    </source>
</reference>
<dbReference type="Pfam" id="PF09515">
    <property type="entry name" value="Thia_YuaJ"/>
    <property type="match status" value="1"/>
</dbReference>